<sequence length="329" mass="36709">MGRAFSQRCREWLLGYPRARERNLNNTIAKRTTARERPHDLASDINRNLQSAFRSAQPALDAMRSFLLHTPLRQRLAFRLAPRRSILHQLRANSSSPQKAVEKTSKAATGAETAANSAAPVSIWMRMGPLTTIATAFGRAQQKRPYVVQTVSAMVIFIAADVSAQNIGGAEYDPIRTARTTLIGALFAIPQYRWFFVLARYFNYKSKPLSIAAKVVFNQLTFAVAFPTYFFGMQALLSGESISGTIQRLQDTVPRSWTNSWKVWPAAMAINLSFVPLAYRALFSGIIAIGWQTYLSWMNRQAELKEHGKSIDSQEKEAPIVPLSAAVPA</sequence>
<evidence type="ECO:0000313" key="1">
    <source>
        <dbReference type="EMBL" id="KAJ3476580.1"/>
    </source>
</evidence>
<keyword evidence="2" id="KW-1185">Reference proteome</keyword>
<protein>
    <submittedName>
        <fullName evidence="1">Uncharacterized protein</fullName>
    </submittedName>
</protein>
<reference evidence="1" key="1">
    <citation type="submission" date="2022-07" db="EMBL/GenBank/DDBJ databases">
        <title>Genome Sequence of Lecanicillium saksenae.</title>
        <authorList>
            <person name="Buettner E."/>
        </authorList>
    </citation>
    <scope>NUCLEOTIDE SEQUENCE</scope>
    <source>
        <strain evidence="1">VT-O1</strain>
    </source>
</reference>
<proteinExistence type="predicted"/>
<dbReference type="EMBL" id="JANAKD010001775">
    <property type="protein sequence ID" value="KAJ3476580.1"/>
    <property type="molecule type" value="Genomic_DNA"/>
</dbReference>
<evidence type="ECO:0000313" key="2">
    <source>
        <dbReference type="Proteomes" id="UP001148737"/>
    </source>
</evidence>
<organism evidence="1 2">
    <name type="scientific">Lecanicillium saksenae</name>
    <dbReference type="NCBI Taxonomy" id="468837"/>
    <lineage>
        <taxon>Eukaryota</taxon>
        <taxon>Fungi</taxon>
        <taxon>Dikarya</taxon>
        <taxon>Ascomycota</taxon>
        <taxon>Pezizomycotina</taxon>
        <taxon>Sordariomycetes</taxon>
        <taxon>Hypocreomycetidae</taxon>
        <taxon>Hypocreales</taxon>
        <taxon>Cordycipitaceae</taxon>
        <taxon>Lecanicillium</taxon>
    </lineage>
</organism>
<accession>A0ACC1QH88</accession>
<name>A0ACC1QH88_9HYPO</name>
<gene>
    <name evidence="1" type="ORF">NLG97_g9085</name>
</gene>
<dbReference type="Proteomes" id="UP001148737">
    <property type="component" value="Unassembled WGS sequence"/>
</dbReference>
<comment type="caution">
    <text evidence="1">The sequence shown here is derived from an EMBL/GenBank/DDBJ whole genome shotgun (WGS) entry which is preliminary data.</text>
</comment>